<organism evidence="2 3">
    <name type="scientific">Nocardioides bizhenqiangii</name>
    <dbReference type="NCBI Taxonomy" id="3095076"/>
    <lineage>
        <taxon>Bacteria</taxon>
        <taxon>Bacillati</taxon>
        <taxon>Actinomycetota</taxon>
        <taxon>Actinomycetes</taxon>
        <taxon>Propionibacteriales</taxon>
        <taxon>Nocardioidaceae</taxon>
        <taxon>Nocardioides</taxon>
    </lineage>
</organism>
<dbReference type="CDD" id="cd08267">
    <property type="entry name" value="MDR1"/>
    <property type="match status" value="1"/>
</dbReference>
<dbReference type="PANTHER" id="PTHR44013:SF1">
    <property type="entry name" value="ZINC-TYPE ALCOHOL DEHYDROGENASE-LIKE PROTEIN C16A3.02C"/>
    <property type="match status" value="1"/>
</dbReference>
<feature type="domain" description="Enoyl reductase (ER)" evidence="1">
    <location>
        <begin position="10"/>
        <end position="316"/>
    </location>
</feature>
<dbReference type="Gene3D" id="3.40.50.720">
    <property type="entry name" value="NAD(P)-binding Rossmann-like Domain"/>
    <property type="match status" value="1"/>
</dbReference>
<sequence>MRAAVAERYGPPEVVRIVEMPMPAPRRREVLVRVRSVAVTVADARVRGSRYPRGFTPFARAAFGILRPRRPVLGMAFSGTIEALGSEVQGLSVGDAVAGMTGFGMGAHAEYVAVAATKVVPKPAGVSHDEAAAVLFGGSTALAYLRGKAAVQPGATVLVNGASGAVGSAAVQLAKHLGATVTAVTSTANVELVRKLGADEVVDYTATPAAELTTKYDVVMDAVGNIGLAAGRRLLTEHGVLLLVVADFWDLLRARGNAKAGTPPERAEDFAELLGLVADGHLTAVIDDAVAEDGLEALVAAHARVDSGRKVGDLVIHP</sequence>
<dbReference type="Pfam" id="PF13602">
    <property type="entry name" value="ADH_zinc_N_2"/>
    <property type="match status" value="1"/>
</dbReference>
<name>A0ABZ0ZVQ7_9ACTN</name>
<evidence type="ECO:0000313" key="2">
    <source>
        <dbReference type="EMBL" id="WQQ28406.1"/>
    </source>
</evidence>
<evidence type="ECO:0000313" key="3">
    <source>
        <dbReference type="Proteomes" id="UP001327225"/>
    </source>
</evidence>
<dbReference type="InterPro" id="IPR036291">
    <property type="entry name" value="NAD(P)-bd_dom_sf"/>
</dbReference>
<dbReference type="Gene3D" id="3.90.180.10">
    <property type="entry name" value="Medium-chain alcohol dehydrogenases, catalytic domain"/>
    <property type="match status" value="1"/>
</dbReference>
<dbReference type="SUPFAM" id="SSF51735">
    <property type="entry name" value="NAD(P)-binding Rossmann-fold domains"/>
    <property type="match status" value="1"/>
</dbReference>
<accession>A0ABZ0ZVQ7</accession>
<dbReference type="InterPro" id="IPR052733">
    <property type="entry name" value="Chloroplast_QOR"/>
</dbReference>
<dbReference type="SUPFAM" id="SSF50129">
    <property type="entry name" value="GroES-like"/>
    <property type="match status" value="1"/>
</dbReference>
<dbReference type="Pfam" id="PF08240">
    <property type="entry name" value="ADH_N"/>
    <property type="match status" value="1"/>
</dbReference>
<dbReference type="InterPro" id="IPR011032">
    <property type="entry name" value="GroES-like_sf"/>
</dbReference>
<reference evidence="3" key="1">
    <citation type="submission" date="2023-12" db="EMBL/GenBank/DDBJ databases">
        <title>Novel species in genus Nocardioides.</title>
        <authorList>
            <person name="Zhou H."/>
        </authorList>
    </citation>
    <scope>NUCLEOTIDE SEQUENCE [LARGE SCALE GENOMIC DNA]</scope>
    <source>
        <strain evidence="3">HM61</strain>
    </source>
</reference>
<dbReference type="RefSeq" id="WP_322938475.1">
    <property type="nucleotide sequence ID" value="NZ_CP141059.1"/>
</dbReference>
<dbReference type="EMBL" id="CP141059">
    <property type="protein sequence ID" value="WQQ28406.1"/>
    <property type="molecule type" value="Genomic_DNA"/>
</dbReference>
<dbReference type="InterPro" id="IPR020843">
    <property type="entry name" value="ER"/>
</dbReference>
<dbReference type="PANTHER" id="PTHR44013">
    <property type="entry name" value="ZINC-TYPE ALCOHOL DEHYDROGENASE-LIKE PROTEIN C16A3.02C"/>
    <property type="match status" value="1"/>
</dbReference>
<keyword evidence="3" id="KW-1185">Reference proteome</keyword>
<evidence type="ECO:0000259" key="1">
    <source>
        <dbReference type="SMART" id="SM00829"/>
    </source>
</evidence>
<dbReference type="InterPro" id="IPR013154">
    <property type="entry name" value="ADH-like_N"/>
</dbReference>
<dbReference type="Proteomes" id="UP001327225">
    <property type="component" value="Chromosome"/>
</dbReference>
<gene>
    <name evidence="2" type="ORF">SHK19_09275</name>
</gene>
<protein>
    <submittedName>
        <fullName evidence="2">NAD(P)-dependent alcohol dehydrogenase</fullName>
    </submittedName>
</protein>
<dbReference type="SMART" id="SM00829">
    <property type="entry name" value="PKS_ER"/>
    <property type="match status" value="1"/>
</dbReference>
<proteinExistence type="predicted"/>